<accession>A0A1V4SEJ7</accession>
<dbReference type="SUPFAM" id="SSF52151">
    <property type="entry name" value="FabD/lysophospholipase-like"/>
    <property type="match status" value="1"/>
</dbReference>
<dbReference type="InterPro" id="IPR020807">
    <property type="entry name" value="PKS_DH"/>
</dbReference>
<evidence type="ECO:0000256" key="1">
    <source>
        <dbReference type="ARBA" id="ARBA00022450"/>
    </source>
</evidence>
<keyword evidence="4" id="KW-0276">Fatty acid metabolism</keyword>
<dbReference type="PROSITE" id="PS52004">
    <property type="entry name" value="KS3_2"/>
    <property type="match status" value="1"/>
</dbReference>
<evidence type="ECO:0000256" key="2">
    <source>
        <dbReference type="ARBA" id="ARBA00022553"/>
    </source>
</evidence>
<keyword evidence="5" id="KW-0443">Lipid metabolism</keyword>
<dbReference type="SUPFAM" id="SSF51735">
    <property type="entry name" value="NAD(P)-binding Rossmann-fold domains"/>
    <property type="match status" value="2"/>
</dbReference>
<dbReference type="InterPro" id="IPR014030">
    <property type="entry name" value="Ketoacyl_synth_N"/>
</dbReference>
<evidence type="ECO:0000259" key="9">
    <source>
        <dbReference type="PROSITE" id="PS50075"/>
    </source>
</evidence>
<dbReference type="InterPro" id="IPR042104">
    <property type="entry name" value="PKS_dehydratase_sf"/>
</dbReference>
<dbReference type="SUPFAM" id="SSF55048">
    <property type="entry name" value="Probable ACP-binding domain of malonyl-CoA ACP transacylase"/>
    <property type="match status" value="1"/>
</dbReference>
<dbReference type="InterPro" id="IPR057326">
    <property type="entry name" value="KR_dom"/>
</dbReference>
<dbReference type="Pfam" id="PF00698">
    <property type="entry name" value="Acyl_transf_1"/>
    <property type="match status" value="1"/>
</dbReference>
<dbReference type="EMBL" id="MZGX01000030">
    <property type="protein sequence ID" value="OPX42332.1"/>
    <property type="molecule type" value="Genomic_DNA"/>
</dbReference>
<dbReference type="InterPro" id="IPR014043">
    <property type="entry name" value="Acyl_transferase_dom"/>
</dbReference>
<dbReference type="InterPro" id="IPR036291">
    <property type="entry name" value="NAD(P)-bd_dom_sf"/>
</dbReference>
<comment type="caution">
    <text evidence="12">The sequence shown here is derived from an EMBL/GenBank/DDBJ whole genome shotgun (WGS) entry which is preliminary data.</text>
</comment>
<keyword evidence="1" id="KW-0596">Phosphopantetheine</keyword>
<dbReference type="InterPro" id="IPR009081">
    <property type="entry name" value="PP-bd_ACP"/>
</dbReference>
<dbReference type="GO" id="GO:0004315">
    <property type="term" value="F:3-oxoacyl-[acyl-carrier-protein] synthase activity"/>
    <property type="evidence" value="ECO:0007669"/>
    <property type="project" value="UniProtKB-EC"/>
</dbReference>
<feature type="active site" description="Proton acceptor; for dehydratase activity" evidence="7">
    <location>
        <position position="1402"/>
    </location>
</feature>
<dbReference type="Gene3D" id="3.40.366.10">
    <property type="entry name" value="Malonyl-Coenzyme A Acyl Carrier Protein, domain 2"/>
    <property type="match status" value="1"/>
</dbReference>
<evidence type="ECO:0000256" key="8">
    <source>
        <dbReference type="SAM" id="MobiDB-lite"/>
    </source>
</evidence>
<dbReference type="InterPro" id="IPR018201">
    <property type="entry name" value="Ketoacyl_synth_AS"/>
</dbReference>
<dbReference type="InterPro" id="IPR013968">
    <property type="entry name" value="PKS_KR"/>
</dbReference>
<dbReference type="PANTHER" id="PTHR43775">
    <property type="entry name" value="FATTY ACID SYNTHASE"/>
    <property type="match status" value="1"/>
</dbReference>
<dbReference type="Pfam" id="PF21394">
    <property type="entry name" value="Beta-ketacyl_N"/>
    <property type="match status" value="1"/>
</dbReference>
<dbReference type="InterPro" id="IPR014031">
    <property type="entry name" value="Ketoacyl_synth_C"/>
</dbReference>
<keyword evidence="6" id="KW-0511">Multifunctional enzyme</keyword>
<keyword evidence="12" id="KW-0012">Acyltransferase</keyword>
<name>A0A1V4SEJ7_RUMHU</name>
<dbReference type="Gene3D" id="3.30.70.3290">
    <property type="match status" value="1"/>
</dbReference>
<dbReference type="Gene3D" id="3.40.47.10">
    <property type="match status" value="1"/>
</dbReference>
<evidence type="ECO:0000256" key="3">
    <source>
        <dbReference type="ARBA" id="ARBA00022679"/>
    </source>
</evidence>
<dbReference type="GO" id="GO:0004312">
    <property type="term" value="F:fatty acid synthase activity"/>
    <property type="evidence" value="ECO:0007669"/>
    <property type="project" value="TreeGrafter"/>
</dbReference>
<dbReference type="InterPro" id="IPR016035">
    <property type="entry name" value="Acyl_Trfase/lysoPLipase"/>
</dbReference>
<dbReference type="SUPFAM" id="SSF47336">
    <property type="entry name" value="ACP-like"/>
    <property type="match status" value="1"/>
</dbReference>
<feature type="domain" description="PKS/mFAS DH" evidence="11">
    <location>
        <begin position="1371"/>
        <end position="1683"/>
    </location>
</feature>
<dbReference type="SMART" id="SM00825">
    <property type="entry name" value="PKS_KS"/>
    <property type="match status" value="1"/>
</dbReference>
<dbReference type="InterPro" id="IPR049490">
    <property type="entry name" value="C883_1060-like_KR_N"/>
</dbReference>
<feature type="region of interest" description="Disordered" evidence="8">
    <location>
        <begin position="819"/>
        <end position="838"/>
    </location>
</feature>
<dbReference type="InterPro" id="IPR016039">
    <property type="entry name" value="Thiolase-like"/>
</dbReference>
<keyword evidence="3 12" id="KW-0808">Transferase</keyword>
<feature type="active site" description="Proton donor; for dehydratase activity" evidence="7">
    <location>
        <position position="1598"/>
    </location>
</feature>
<dbReference type="SUPFAM" id="SSF53901">
    <property type="entry name" value="Thiolase-like"/>
    <property type="match status" value="1"/>
</dbReference>
<dbReference type="InterPro" id="IPR049552">
    <property type="entry name" value="PKS_DH_N"/>
</dbReference>
<keyword evidence="2" id="KW-0597">Phosphoprotein</keyword>
<dbReference type="CDD" id="cd08953">
    <property type="entry name" value="KR_2_SDR_x"/>
    <property type="match status" value="1"/>
</dbReference>
<feature type="region of interest" description="N-terminal hotdog fold" evidence="7">
    <location>
        <begin position="1371"/>
        <end position="1494"/>
    </location>
</feature>
<evidence type="ECO:0000256" key="4">
    <source>
        <dbReference type="ARBA" id="ARBA00022832"/>
    </source>
</evidence>
<dbReference type="InterPro" id="IPR049900">
    <property type="entry name" value="PKS_mFAS_DH"/>
</dbReference>
<dbReference type="Proteomes" id="UP000191554">
    <property type="component" value="Unassembled WGS sequence"/>
</dbReference>
<proteinExistence type="predicted"/>
<feature type="compositionally biased region" description="Polar residues" evidence="8">
    <location>
        <begin position="829"/>
        <end position="838"/>
    </location>
</feature>
<dbReference type="InterPro" id="IPR016036">
    <property type="entry name" value="Malonyl_transacylase_ACP-bd"/>
</dbReference>
<dbReference type="InterPro" id="IPR020841">
    <property type="entry name" value="PKS_Beta-ketoAc_synthase_dom"/>
</dbReference>
<reference evidence="12 13" key="1">
    <citation type="submission" date="2017-03" db="EMBL/GenBank/DDBJ databases">
        <title>Genome sequence of Clostridium hungatei DSM 14427.</title>
        <authorList>
            <person name="Poehlein A."/>
            <person name="Daniel R."/>
        </authorList>
    </citation>
    <scope>NUCLEOTIDE SEQUENCE [LARGE SCALE GENOMIC DNA]</scope>
    <source>
        <strain evidence="12 13">DSM 14427</strain>
    </source>
</reference>
<dbReference type="Pfam" id="PF02801">
    <property type="entry name" value="Ketoacyl-synt_C"/>
    <property type="match status" value="1"/>
</dbReference>
<organism evidence="12 13">
    <name type="scientific">Ruminiclostridium hungatei</name>
    <name type="common">Clostridium hungatei</name>
    <dbReference type="NCBI Taxonomy" id="48256"/>
    <lineage>
        <taxon>Bacteria</taxon>
        <taxon>Bacillati</taxon>
        <taxon>Bacillota</taxon>
        <taxon>Clostridia</taxon>
        <taxon>Eubacteriales</taxon>
        <taxon>Oscillospiraceae</taxon>
        <taxon>Ruminiclostridium</taxon>
    </lineage>
</organism>
<evidence type="ECO:0000256" key="6">
    <source>
        <dbReference type="ARBA" id="ARBA00023268"/>
    </source>
</evidence>
<dbReference type="EC" id="2.3.1.41" evidence="12"/>
<dbReference type="PANTHER" id="PTHR43775:SF51">
    <property type="entry name" value="INACTIVE PHENOLPHTHIOCEROL SYNTHESIS POLYKETIDE SYNTHASE TYPE I PKS1-RELATED"/>
    <property type="match status" value="1"/>
</dbReference>
<feature type="region of interest" description="C-terminal hotdog fold" evidence="7">
    <location>
        <begin position="1531"/>
        <end position="1683"/>
    </location>
</feature>
<feature type="domain" description="Ketosynthase family 3 (KS3)" evidence="10">
    <location>
        <begin position="10"/>
        <end position="435"/>
    </location>
</feature>
<keyword evidence="13" id="KW-1185">Reference proteome</keyword>
<dbReference type="Gene3D" id="3.40.50.720">
    <property type="entry name" value="NAD(P)-binding Rossmann-like Domain"/>
    <property type="match status" value="1"/>
</dbReference>
<dbReference type="InterPro" id="IPR036736">
    <property type="entry name" value="ACP-like_sf"/>
</dbReference>
<dbReference type="PROSITE" id="PS52019">
    <property type="entry name" value="PKS_MFAS_DH"/>
    <property type="match status" value="1"/>
</dbReference>
<dbReference type="Gene3D" id="3.30.70.250">
    <property type="entry name" value="Malonyl-CoA ACP transacylase, ACP-binding"/>
    <property type="match status" value="1"/>
</dbReference>
<gene>
    <name evidence="12" type="primary">ppsE_1</name>
    <name evidence="12" type="ORF">CLHUN_37500</name>
</gene>
<evidence type="ECO:0000259" key="11">
    <source>
        <dbReference type="PROSITE" id="PS52019"/>
    </source>
</evidence>
<dbReference type="Pfam" id="PF00109">
    <property type="entry name" value="ketoacyl-synt"/>
    <property type="match status" value="1"/>
</dbReference>
<dbReference type="Pfam" id="PF00550">
    <property type="entry name" value="PP-binding"/>
    <property type="match status" value="1"/>
</dbReference>
<dbReference type="PROSITE" id="PS00606">
    <property type="entry name" value="KS3_1"/>
    <property type="match status" value="1"/>
</dbReference>
<dbReference type="GO" id="GO:0006633">
    <property type="term" value="P:fatty acid biosynthetic process"/>
    <property type="evidence" value="ECO:0007669"/>
    <property type="project" value="InterPro"/>
</dbReference>
<evidence type="ECO:0000313" key="12">
    <source>
        <dbReference type="EMBL" id="OPX42332.1"/>
    </source>
</evidence>
<evidence type="ECO:0000259" key="10">
    <source>
        <dbReference type="PROSITE" id="PS52004"/>
    </source>
</evidence>
<dbReference type="Pfam" id="PF08659">
    <property type="entry name" value="KR"/>
    <property type="match status" value="1"/>
</dbReference>
<dbReference type="Pfam" id="PF14765">
    <property type="entry name" value="PS-DH"/>
    <property type="match status" value="1"/>
</dbReference>
<feature type="domain" description="Carrier" evidence="9">
    <location>
        <begin position="1788"/>
        <end position="1863"/>
    </location>
</feature>
<dbReference type="SMART" id="SM00826">
    <property type="entry name" value="PKS_DH"/>
    <property type="match status" value="1"/>
</dbReference>
<dbReference type="OrthoDB" id="9765680at2"/>
<dbReference type="Gene3D" id="3.10.129.110">
    <property type="entry name" value="Polyketide synthase dehydratase"/>
    <property type="match status" value="1"/>
</dbReference>
<evidence type="ECO:0000313" key="13">
    <source>
        <dbReference type="Proteomes" id="UP000191554"/>
    </source>
</evidence>
<dbReference type="Gene3D" id="1.10.1200.10">
    <property type="entry name" value="ACP-like"/>
    <property type="match status" value="1"/>
</dbReference>
<sequence length="1898" mass="210493">MEQKYKNYNENDIAIIGMSCRFPGADSVADFWENLKNGVESITVYTDEELEASGVNRSLRENPKYVRASGSLEQIENFDAYFFDYSPKEASMIDPQHRLFLEQAWIALEDAGCNPERYPGLIGVYAGTGMNTYLYRNLQSHANLLQEGSGYYTMVASDKDFLATRVSYKLNLTGPSMTVQTACSTSLVAVHQACQSIRAGECDMALAGGVSLRIPQKAGYLYQEGIVLSPDGHCRAFDAKAGGTVIGNGAGVVVLKMLSDALEDGDRIYAVIKGSALNNDGSLKAGYTAPGLDRQAAVITEALAVSGVEPDTVSYVEAHGTGTPIGDPIEIKALNKAYGNTGTQKCAVGSVKTNIGHLDAAAGVAGLIKTALCLHHGQIPASLNFDQPNPKIDFANSRFYVNTSFKKWESAGLPRRAGLSSFGIGGTNAHAILEEAPVSIIPGPAREVQLLALSARTEAALEEMRQRLAQHLSGRTGQELADIAFTQNIGRKTFKHRFILTCRSREEAAGCLLESSQNSWTAVEEAVDRPVAFLFPGQGSQYVNMGLELYRTEQVFKDVVDECCDILLPELKLDLRHILFPEAAENGAVKLKEAAELLGQTQYTQPALFVIEYALAKLWLHWGIQPHAMIGHSIGEYAAACLAGVFSLSDALYLVARRGRLMNSLPAGSMLMVALPEEQVNGMLNDKISIAAINGASLCVVSGENEAIGLLEESLSKTGVTTRRLHTSHAFHSAMMEPILPEFREALQRVTLNPPQIPCISNLSGELLKPEEAVNPEYWVRHLRQPVRFADGLVQMLSQPDRILLEVGPGRTLSTLAKRHPKKDPAQEACNSLPNGDETQPADAYTIAVLGKLWLKGVKINWNRYYQYEERKRVSLPAYPFERQRYWFDYTASGAAEKNVLENKRADVRSDRSDWFYQPSWKRADLPVQVRQTRKTEEPRAKEPQNEQWLVFCDNEGFGDLFLEKTSGVGVITVRQAQNYEKTGSSSFAVNPVKQEHYLQLFTELKEQAANITKIIHMWSVDQGIAGGEIRNNVSQTALDLGFYSILYLVQSIGMKNLSQPMELDIVTSLLQEVTGESIDEPLKSAVLGALAVIPYEYRNITCRSIDLEGLSAKDAGLLSAELSADAGNETVEMVACRRQHRWIRTLDPVRLAPGNEDPILLKHGGVYLITGGTGGIGLVLAEYLARRFQARLLLTTRSEFPGADEWSKWLAAHPSGNKFSRIITKIRQIEALGGEVLVLRADVSDRGAMAVALSLGIEKYGVINGVFHAAGIEGSGMIQLKTREMAEEVFAPKLKGALVLQELFSTVPPDFMVLFSSINSIIGRIGQMDYSAANMALSYLTHREAADYPVLAIAWDTWKEAGMAANPVYHPLLDNCLLKSESQAVYLTQYKVDTHWVLNEHGIMGKATVPGTTYMEMALAALSDYQGCSRGEITDVHFYTPLVLADYQRRDTYTIIKKKDRGYQFYIVSRLQGQKPQWLSHADGIIRPGMAEVNQGNMKPQQFVTDTWKKIIEPLKQGFLGDMAIQNRAISRGSVTVPSMVIGAAQGDRDLFMEFGPRWQCLKEVQFTGKEGLALFELDTGLMEEAGSYVLHPALLDFATSFLRLFTNQGSYLPYGYKRLEVYRALPPALYSHARMLDKAGSSPREDEKTLQFDIAIYDKEGNICVRIEEFSVMRVQDSHKITELTEITASIPFNNPDPAVINDSLLLRRELFEENMDYGLTNAEGMEALMRILWGGLKEVIVSKQPLEARMARNLERYRNIFKQTDRAEVQAAKHARPKLSTPYAPARDETEKAIVGIWEEALGIDRVGIYDNFFELGGDSLLISQIHSRFKEHFEDDVSLANLLQYPNISDLVQFMKKEEPEQDRLSSVKELTGQQRGALKKRQEMMKNRLEAKK</sequence>
<dbReference type="SMART" id="SM00822">
    <property type="entry name" value="PKS_KR"/>
    <property type="match status" value="1"/>
</dbReference>
<dbReference type="STRING" id="48256.CLHUN_37500"/>
<protein>
    <submittedName>
        <fullName evidence="12">Phthiocerol/phenolphthiocerol synthesis polyketide synthase type I PpsE</fullName>
        <ecNumber evidence="12">2.3.1.41</ecNumber>
    </submittedName>
</protein>
<dbReference type="FunFam" id="3.40.47.10:FF:000042">
    <property type="entry name" value="Polyketide synthase Pks13"/>
    <property type="match status" value="1"/>
</dbReference>
<evidence type="ECO:0000256" key="5">
    <source>
        <dbReference type="ARBA" id="ARBA00023098"/>
    </source>
</evidence>
<dbReference type="Pfam" id="PF22621">
    <property type="entry name" value="CurL-like_PKS_C"/>
    <property type="match status" value="1"/>
</dbReference>
<dbReference type="RefSeq" id="WP_080066154.1">
    <property type="nucleotide sequence ID" value="NZ_MZGX01000030.1"/>
</dbReference>
<dbReference type="CDD" id="cd00833">
    <property type="entry name" value="PKS"/>
    <property type="match status" value="1"/>
</dbReference>
<dbReference type="InterPro" id="IPR049551">
    <property type="entry name" value="PKS_DH_C"/>
</dbReference>
<evidence type="ECO:0000256" key="7">
    <source>
        <dbReference type="PROSITE-ProRule" id="PRU01363"/>
    </source>
</evidence>
<dbReference type="Pfam" id="PF21089">
    <property type="entry name" value="PKS_DH_N"/>
    <property type="match status" value="1"/>
</dbReference>
<dbReference type="InterPro" id="IPR001227">
    <property type="entry name" value="Ac_transferase_dom_sf"/>
</dbReference>
<dbReference type="InterPro" id="IPR050091">
    <property type="entry name" value="PKS_NRPS_Biosynth_Enz"/>
</dbReference>
<dbReference type="SMART" id="SM00827">
    <property type="entry name" value="PKS_AT"/>
    <property type="match status" value="1"/>
</dbReference>
<dbReference type="PROSITE" id="PS50075">
    <property type="entry name" value="CARRIER"/>
    <property type="match status" value="1"/>
</dbReference>
<feature type="region of interest" description="Disordered" evidence="8">
    <location>
        <begin position="1864"/>
        <end position="1886"/>
    </location>
</feature>